<proteinExistence type="predicted"/>
<reference evidence="1" key="1">
    <citation type="submission" date="2020-12" db="EMBL/GenBank/DDBJ databases">
        <title>PHA producing bacteria isolated from mangrove.</title>
        <authorList>
            <person name="Zheng W."/>
            <person name="Yu S."/>
            <person name="Huang Y."/>
        </authorList>
    </citation>
    <scope>NUCLEOTIDE SEQUENCE</scope>
    <source>
        <strain evidence="1">GN8-5</strain>
    </source>
</reference>
<evidence type="ECO:0000313" key="1">
    <source>
        <dbReference type="EMBL" id="MBN8205317.1"/>
    </source>
</evidence>
<dbReference type="RefSeq" id="WP_206822906.1">
    <property type="nucleotide sequence ID" value="NZ_JAEMWU010000001.1"/>
</dbReference>
<name>A0A939DUM6_9MICO</name>
<dbReference type="AlphaFoldDB" id="A0A939DUM6"/>
<dbReference type="EMBL" id="JAEMWU010000001">
    <property type="protein sequence ID" value="MBN8205317.1"/>
    <property type="molecule type" value="Genomic_DNA"/>
</dbReference>
<sequence length="407" mass="44213">MNTIVTSPPRREIVERQTRIVADVAGAKPLWFSVESRYAHLLSDRADHVAVALLLPAMQSGRALHVGGTVTDTLLHQVNGDLQNLLMLTNPGTTRVAVSAEQVAEAAAPADGVATGFSGGVDSLATVEEYFWRGTAPRSLHITHLVNNNVGAHGTGGRALWEARCRPLQEAAESWGLPFVRVDSNLDEHYPRIGFLESVTLRNVAVAHALGAGIGRLLISAAGRFDDVSTRRITAAEPLALPLLSTRGVAVTSAGSGSTRVQKTVALIHRTEAHILDVCIDPSPERTRNCSKCDKCLRTLLTIEIAGGLERFCPHAFSLETYLAHRDDYVARVLGGDSAYDREIRAYAVDVNWRWRVRDRLGAGAWRAHDAVMRLRRAARSRLAALPGARAGLARVRARAIHRETRA</sequence>
<organism evidence="1 2">
    <name type="scientific">Microbacterium esteraromaticum</name>
    <dbReference type="NCBI Taxonomy" id="57043"/>
    <lineage>
        <taxon>Bacteria</taxon>
        <taxon>Bacillati</taxon>
        <taxon>Actinomycetota</taxon>
        <taxon>Actinomycetes</taxon>
        <taxon>Micrococcales</taxon>
        <taxon>Microbacteriaceae</taxon>
        <taxon>Microbacterium</taxon>
    </lineage>
</organism>
<evidence type="ECO:0000313" key="2">
    <source>
        <dbReference type="Proteomes" id="UP000664385"/>
    </source>
</evidence>
<accession>A0A939DUM6</accession>
<gene>
    <name evidence="1" type="ORF">JF543_05030</name>
</gene>
<protein>
    <submittedName>
        <fullName evidence="1">Uncharacterized protein</fullName>
    </submittedName>
</protein>
<dbReference type="Proteomes" id="UP000664385">
    <property type="component" value="Unassembled WGS sequence"/>
</dbReference>
<comment type="caution">
    <text evidence="1">The sequence shown here is derived from an EMBL/GenBank/DDBJ whole genome shotgun (WGS) entry which is preliminary data.</text>
</comment>